<feature type="region of interest" description="Disordered" evidence="1">
    <location>
        <begin position="27"/>
        <end position="54"/>
    </location>
</feature>
<protein>
    <submittedName>
        <fullName evidence="2">Uncharacterized protein</fullName>
    </submittedName>
</protein>
<dbReference type="RefSeq" id="WP_352982304.1">
    <property type="nucleotide sequence ID" value="NZ_JBEQNA010000008.1"/>
</dbReference>
<organism evidence="2 3">
    <name type="scientific">Nocardiopsis tropica</name>
    <dbReference type="NCBI Taxonomy" id="109330"/>
    <lineage>
        <taxon>Bacteria</taxon>
        <taxon>Bacillati</taxon>
        <taxon>Actinomycetota</taxon>
        <taxon>Actinomycetes</taxon>
        <taxon>Streptosporangiales</taxon>
        <taxon>Nocardiopsidaceae</taxon>
        <taxon>Nocardiopsis</taxon>
    </lineage>
</organism>
<dbReference type="EMBL" id="JBEQNB010000001">
    <property type="protein sequence ID" value="MES0832499.1"/>
    <property type="molecule type" value="Genomic_DNA"/>
</dbReference>
<proteinExistence type="predicted"/>
<name>A0ABV1ZQC8_9ACTN</name>
<comment type="caution">
    <text evidence="2">The sequence shown here is derived from an EMBL/GenBank/DDBJ whole genome shotgun (WGS) entry which is preliminary data.</text>
</comment>
<reference evidence="2 3" key="1">
    <citation type="submission" date="2024-06" db="EMBL/GenBank/DDBJ databases">
        <authorList>
            <person name="Bataeva Y.V."/>
            <person name="Grigorian L.N."/>
            <person name="Solomentsev V.I."/>
        </authorList>
    </citation>
    <scope>NUCLEOTIDE SEQUENCE [LARGE SCALE GENOMIC DNA]</scope>
    <source>
        <strain evidence="3">SCPM-O-B-12605 (RCAM04882)</strain>
    </source>
</reference>
<dbReference type="Proteomes" id="UP001432401">
    <property type="component" value="Unassembled WGS sequence"/>
</dbReference>
<gene>
    <name evidence="2" type="ORF">ABUK86_01815</name>
</gene>
<evidence type="ECO:0000313" key="3">
    <source>
        <dbReference type="Proteomes" id="UP001432401"/>
    </source>
</evidence>
<accession>A0ABV1ZQC8</accession>
<keyword evidence="3" id="KW-1185">Reference proteome</keyword>
<evidence type="ECO:0000256" key="1">
    <source>
        <dbReference type="SAM" id="MobiDB-lite"/>
    </source>
</evidence>
<evidence type="ECO:0000313" key="2">
    <source>
        <dbReference type="EMBL" id="MES0832499.1"/>
    </source>
</evidence>
<sequence length="54" mass="5622">MSTSAGPSDAGRPETIALLHLCHEGALPTGVDGSAGRRYRDRAPFTPPRAGFTV</sequence>